<name>A0A437QBP8_9GAMM</name>
<reference evidence="1 2" key="1">
    <citation type="submission" date="2019-01" db="EMBL/GenBank/DDBJ databases">
        <authorList>
            <person name="Chen W.-M."/>
        </authorList>
    </citation>
    <scope>NUCLEOTIDE SEQUENCE [LARGE SCALE GENOMIC DNA]</scope>
    <source>
        <strain evidence="1 2">KYPC3</strain>
    </source>
</reference>
<protein>
    <submittedName>
        <fullName evidence="1">NYN domain-containing protein</fullName>
    </submittedName>
</protein>
<dbReference type="OrthoDB" id="9809421at2"/>
<dbReference type="Proteomes" id="UP000283077">
    <property type="component" value="Unassembled WGS sequence"/>
</dbReference>
<evidence type="ECO:0000313" key="1">
    <source>
        <dbReference type="EMBL" id="RVU31978.1"/>
    </source>
</evidence>
<proteinExistence type="predicted"/>
<dbReference type="AlphaFoldDB" id="A0A437QBP8"/>
<accession>A0A437QBP8</accession>
<evidence type="ECO:0000313" key="2">
    <source>
        <dbReference type="Proteomes" id="UP000283077"/>
    </source>
</evidence>
<dbReference type="CDD" id="cd18722">
    <property type="entry name" value="PIN_NicB-like"/>
    <property type="match status" value="1"/>
</dbReference>
<organism evidence="1 2">
    <name type="scientific">Rheinheimera riviphila</name>
    <dbReference type="NCBI Taxonomy" id="1834037"/>
    <lineage>
        <taxon>Bacteria</taxon>
        <taxon>Pseudomonadati</taxon>
        <taxon>Pseudomonadota</taxon>
        <taxon>Gammaproteobacteria</taxon>
        <taxon>Chromatiales</taxon>
        <taxon>Chromatiaceae</taxon>
        <taxon>Rheinheimera</taxon>
    </lineage>
</organism>
<dbReference type="EMBL" id="SACS01000033">
    <property type="protein sequence ID" value="RVU31978.1"/>
    <property type="molecule type" value="Genomic_DNA"/>
</dbReference>
<keyword evidence="2" id="KW-1185">Reference proteome</keyword>
<sequence length="303" mass="34790">MKTNIYIDGFNLYYGCLRGTPHKWLDIFKLFNDHVLPSSQPEHGANDVFVKYFTAQIIDKAAKSSTSVQDQIAYHRALSFTYPLHRLEIIKGYYSLITTSAYQLDPINPKRFPKDCQRVNIWKLEEKQTDVNIAVESLFDVMTDPELQQVVFVTNDTDIAPVMAKIKSLQKVQIGLVIPTNQQARSTNQDLAKHADWVRDCIQDYELAAAQLPRIIKGGRTPAVKPVSWFGQPQILEQIIQLLLPVCEYKPSKCWRWLEHDLPQRADLPPLPSAPIHHLASKEDAMLVLAYAKRFVEFMENKQ</sequence>
<gene>
    <name evidence="1" type="ORF">EOE67_19400</name>
</gene>
<dbReference type="Gene3D" id="3.40.50.1010">
    <property type="entry name" value="5'-nuclease"/>
    <property type="match status" value="1"/>
</dbReference>
<dbReference type="RefSeq" id="WP_127701088.1">
    <property type="nucleotide sequence ID" value="NZ_SACS01000033.1"/>
</dbReference>
<comment type="caution">
    <text evidence="1">The sequence shown here is derived from an EMBL/GenBank/DDBJ whole genome shotgun (WGS) entry which is preliminary data.</text>
</comment>